<reference evidence="2" key="2">
    <citation type="journal article" date="2006" name="PLoS Pathog.">
        <title>New perspectives on host-parasite interplay by comparative transcriptomic and proteomic analyses of Schistosoma japonicum.</title>
        <authorList>
            <person name="Liu F."/>
            <person name="Lu J."/>
            <person name="Hu W."/>
            <person name="Wang S.Y."/>
            <person name="Cui S.J."/>
            <person name="Chi M."/>
            <person name="Yan Q."/>
            <person name="Wang X.R."/>
            <person name="Song H.D."/>
            <person name="Xu X.N."/>
            <person name="Wang J.J."/>
            <person name="Zhang X.L."/>
            <person name="Zhang X."/>
            <person name="Wang Z.Q."/>
            <person name="Xue C.L."/>
            <person name="Brindley P.J."/>
            <person name="McManus D.P."/>
            <person name="Yang P.Y."/>
            <person name="Feng Z."/>
            <person name="Chen Z."/>
            <person name="Han Z.G."/>
        </authorList>
    </citation>
    <scope>NUCLEOTIDE SEQUENCE</scope>
</reference>
<keyword evidence="1" id="KW-1133">Transmembrane helix</keyword>
<sequence>MFLLENRTLGVCLTVYCFNYVREHCDVNNFVCDHLLLIIRKNVAPIPLFLLSMFFFVHFIHVNRKNTFYKWFIYIYIFRNAFIIVLLYLNYFLFPVHCINKCLFNTIFYDHFVYS</sequence>
<dbReference type="AlphaFoldDB" id="Q5DE76"/>
<reference evidence="2" key="1">
    <citation type="submission" date="2004-11" db="EMBL/GenBank/DDBJ databases">
        <title>The full-length cDNA sequences of Schistosoma japonicum genes.</title>
        <authorList>
            <person name="Han Z."/>
        </authorList>
    </citation>
    <scope>NUCLEOTIDE SEQUENCE</scope>
</reference>
<accession>Q5DE76</accession>
<dbReference type="EMBL" id="AY814148">
    <property type="protein sequence ID" value="AAW25880.1"/>
    <property type="molecule type" value="mRNA"/>
</dbReference>
<keyword evidence="1" id="KW-0472">Membrane</keyword>
<name>Q5DE76_SCHJA</name>
<evidence type="ECO:0000256" key="1">
    <source>
        <dbReference type="SAM" id="Phobius"/>
    </source>
</evidence>
<organism evidence="2">
    <name type="scientific">Schistosoma japonicum</name>
    <name type="common">Blood fluke</name>
    <dbReference type="NCBI Taxonomy" id="6182"/>
    <lineage>
        <taxon>Eukaryota</taxon>
        <taxon>Metazoa</taxon>
        <taxon>Spiralia</taxon>
        <taxon>Lophotrochozoa</taxon>
        <taxon>Platyhelminthes</taxon>
        <taxon>Trematoda</taxon>
        <taxon>Digenea</taxon>
        <taxon>Strigeidida</taxon>
        <taxon>Schistosomatoidea</taxon>
        <taxon>Schistosomatidae</taxon>
        <taxon>Schistosoma</taxon>
    </lineage>
</organism>
<keyword evidence="1" id="KW-0812">Transmembrane</keyword>
<evidence type="ECO:0000313" key="2">
    <source>
        <dbReference type="EMBL" id="AAW25880.1"/>
    </source>
</evidence>
<feature type="transmembrane region" description="Helical" evidence="1">
    <location>
        <begin position="43"/>
        <end position="60"/>
    </location>
</feature>
<proteinExistence type="evidence at transcript level"/>
<feature type="transmembrane region" description="Helical" evidence="1">
    <location>
        <begin position="72"/>
        <end position="94"/>
    </location>
</feature>
<protein>
    <submittedName>
        <fullName evidence="2">SJCHGC09594 protein</fullName>
    </submittedName>
</protein>